<organism evidence="3 4">
    <name type="scientific">candidate division WOR-1 bacterium RIFOXYB2_FULL_36_35</name>
    <dbReference type="NCBI Taxonomy" id="1802578"/>
    <lineage>
        <taxon>Bacteria</taxon>
        <taxon>Bacillati</taxon>
        <taxon>Saganbacteria</taxon>
    </lineage>
</organism>
<name>A0A1F4S5I9_UNCSA</name>
<dbReference type="InterPro" id="IPR036291">
    <property type="entry name" value="NAD(P)-bd_dom_sf"/>
</dbReference>
<dbReference type="SUPFAM" id="SSF51735">
    <property type="entry name" value="NAD(P)-binding Rossmann-fold domains"/>
    <property type="match status" value="1"/>
</dbReference>
<reference evidence="3 4" key="1">
    <citation type="journal article" date="2016" name="Nat. Commun.">
        <title>Thousands of microbial genomes shed light on interconnected biogeochemical processes in an aquifer system.</title>
        <authorList>
            <person name="Anantharaman K."/>
            <person name="Brown C.T."/>
            <person name="Hug L.A."/>
            <person name="Sharon I."/>
            <person name="Castelle C.J."/>
            <person name="Probst A.J."/>
            <person name="Thomas B.C."/>
            <person name="Singh A."/>
            <person name="Wilkins M.J."/>
            <person name="Karaoz U."/>
            <person name="Brodie E.L."/>
            <person name="Williams K.H."/>
            <person name="Hubbard S.S."/>
            <person name="Banfield J.F."/>
        </authorList>
    </citation>
    <scope>NUCLEOTIDE SEQUENCE [LARGE SCALE GENOMIC DNA]</scope>
</reference>
<gene>
    <name evidence="3" type="ORF">A2290_06145</name>
</gene>
<evidence type="ECO:0000256" key="1">
    <source>
        <dbReference type="ARBA" id="ARBA00007637"/>
    </source>
</evidence>
<comment type="similarity">
    <text evidence="1">Belongs to the NAD(P)-dependent epimerase/dehydratase family.</text>
</comment>
<dbReference type="InterPro" id="IPR001509">
    <property type="entry name" value="Epimerase_deHydtase"/>
</dbReference>
<dbReference type="Pfam" id="PF01370">
    <property type="entry name" value="Epimerase"/>
    <property type="match status" value="1"/>
</dbReference>
<dbReference type="Proteomes" id="UP000177905">
    <property type="component" value="Unassembled WGS sequence"/>
</dbReference>
<dbReference type="AlphaFoldDB" id="A0A1F4S5I9"/>
<evidence type="ECO:0000259" key="2">
    <source>
        <dbReference type="Pfam" id="PF01370"/>
    </source>
</evidence>
<dbReference type="Gene3D" id="3.40.50.720">
    <property type="entry name" value="NAD(P)-binding Rossmann-like Domain"/>
    <property type="match status" value="1"/>
</dbReference>
<feature type="domain" description="NAD-dependent epimerase/dehydratase" evidence="2">
    <location>
        <begin position="3"/>
        <end position="225"/>
    </location>
</feature>
<sequence>MKVLITGGAGFLGINLIRHLLNKGITNIISLDIVDFDYPEKDKITVVRGDIRDKKTISEIMKGVNIVIHTAAALPLYKKEDIFSTDIYGTKNLLEEAFTNRVDRFIHISSTAVYGIPDHHPLLEEDMLDGVGPYGEAKIKAEEVCLAFRKKGMIVSIIRPKSFIGPERLGVFALFYDWAKDGRNFPMIGSGKNRYQLLDVEDLCDAIYLCMVKDKKVANDTYNIGAKVFATMKEDYQAVLDKAGFNKRIIPFPSWPLIWTLRILELLRLSPLYKWVYETAAKDSFVSIYKAEKQLGFSPKHSNKDALIRNFKWYLENLENFKGRSGISHRVPWKQGILGLLKIFF</sequence>
<dbReference type="PANTHER" id="PTHR43000">
    <property type="entry name" value="DTDP-D-GLUCOSE 4,6-DEHYDRATASE-RELATED"/>
    <property type="match status" value="1"/>
</dbReference>
<dbReference type="EMBL" id="MEUA01000018">
    <property type="protein sequence ID" value="OGC15637.1"/>
    <property type="molecule type" value="Genomic_DNA"/>
</dbReference>
<accession>A0A1F4S5I9</accession>
<proteinExistence type="inferred from homology"/>
<protein>
    <submittedName>
        <fullName evidence="3">Epimerase</fullName>
    </submittedName>
</protein>
<comment type="caution">
    <text evidence="3">The sequence shown here is derived from an EMBL/GenBank/DDBJ whole genome shotgun (WGS) entry which is preliminary data.</text>
</comment>
<evidence type="ECO:0000313" key="4">
    <source>
        <dbReference type="Proteomes" id="UP000177905"/>
    </source>
</evidence>
<evidence type="ECO:0000313" key="3">
    <source>
        <dbReference type="EMBL" id="OGC15637.1"/>
    </source>
</evidence>